<dbReference type="HAMAP" id="MF_01924">
    <property type="entry name" value="A_A_dipeptidase"/>
    <property type="match status" value="1"/>
</dbReference>
<dbReference type="PIRSF" id="PIRSF026671">
    <property type="entry name" value="AA_dipeptidase"/>
    <property type="match status" value="1"/>
</dbReference>
<comment type="similarity">
    <text evidence="9 10">Belongs to the peptidase M15D family.</text>
</comment>
<dbReference type="GO" id="GO:0160237">
    <property type="term" value="F:D-Ala-D-Ala dipeptidase activity"/>
    <property type="evidence" value="ECO:0007669"/>
    <property type="project" value="UniProtKB-EC"/>
</dbReference>
<dbReference type="PANTHER" id="PTHR43126:SF1">
    <property type="entry name" value="D-ALANYL-D-ALANINE DIPEPTIDASE"/>
    <property type="match status" value="1"/>
</dbReference>
<dbReference type="Proteomes" id="UP000629619">
    <property type="component" value="Unassembled WGS sequence"/>
</dbReference>
<keyword evidence="8 10" id="KW-0961">Cell wall biogenesis/degradation</keyword>
<accession>A0A919NCR0</accession>
<evidence type="ECO:0000313" key="13">
    <source>
        <dbReference type="Proteomes" id="UP000629619"/>
    </source>
</evidence>
<evidence type="ECO:0000256" key="4">
    <source>
        <dbReference type="ARBA" id="ARBA00022801"/>
    </source>
</evidence>
<gene>
    <name evidence="12" type="ORF">Asi03nite_57880</name>
</gene>
<evidence type="ECO:0000256" key="8">
    <source>
        <dbReference type="ARBA" id="ARBA00023316"/>
    </source>
</evidence>
<dbReference type="GO" id="GO:0006508">
    <property type="term" value="P:proteolysis"/>
    <property type="evidence" value="ECO:0007669"/>
    <property type="project" value="UniProtKB-KW"/>
</dbReference>
<keyword evidence="7 9" id="KW-0482">Metalloprotease</keyword>
<dbReference type="CDD" id="cd14817">
    <property type="entry name" value="D-Ala-D-Ala_dipeptidase_VanX"/>
    <property type="match status" value="1"/>
</dbReference>
<proteinExistence type="inferred from homology"/>
<dbReference type="AlphaFoldDB" id="A0A919NCR0"/>
<dbReference type="SUPFAM" id="SSF55166">
    <property type="entry name" value="Hedgehog/DD-peptidase"/>
    <property type="match status" value="1"/>
</dbReference>
<dbReference type="InterPro" id="IPR000755">
    <property type="entry name" value="A_A_dipeptidase"/>
</dbReference>
<dbReference type="GO" id="GO:0008270">
    <property type="term" value="F:zinc ion binding"/>
    <property type="evidence" value="ECO:0007669"/>
    <property type="project" value="UniProtKB-UniRule"/>
</dbReference>
<comment type="caution">
    <text evidence="12">The sequence shown here is derived from an EMBL/GenBank/DDBJ whole genome shotgun (WGS) entry which is preliminary data.</text>
</comment>
<evidence type="ECO:0000256" key="6">
    <source>
        <dbReference type="ARBA" id="ARBA00022997"/>
    </source>
</evidence>
<comment type="function">
    <text evidence="9 10">Catalyzes hydrolysis of the D-alanyl-D-alanine dipeptide.</text>
</comment>
<keyword evidence="6 9" id="KW-0224">Dipeptidase</keyword>
<evidence type="ECO:0000313" key="12">
    <source>
        <dbReference type="EMBL" id="GIF08250.1"/>
    </source>
</evidence>
<dbReference type="EC" id="3.4.13.22" evidence="9 10"/>
<evidence type="ECO:0000256" key="1">
    <source>
        <dbReference type="ARBA" id="ARBA00001362"/>
    </source>
</evidence>
<evidence type="ECO:0000256" key="3">
    <source>
        <dbReference type="ARBA" id="ARBA00022723"/>
    </source>
</evidence>
<evidence type="ECO:0000256" key="9">
    <source>
        <dbReference type="HAMAP-Rule" id="MF_01924"/>
    </source>
</evidence>
<dbReference type="PANTHER" id="PTHR43126">
    <property type="entry name" value="D-ALANYL-D-ALANINE DIPEPTIDASE"/>
    <property type="match status" value="1"/>
</dbReference>
<keyword evidence="13" id="KW-1185">Reference proteome</keyword>
<comment type="cofactor">
    <cofactor evidence="9">
        <name>Zn(2+)</name>
        <dbReference type="ChEBI" id="CHEBI:29105"/>
    </cofactor>
    <text evidence="9">Binds 1 zinc ion per subunit.</text>
</comment>
<dbReference type="Gene3D" id="3.30.1380.10">
    <property type="match status" value="1"/>
</dbReference>
<feature type="chain" id="PRO_5037288808" description="D-alanyl-D-alanine dipeptidase" evidence="11">
    <location>
        <begin position="27"/>
        <end position="266"/>
    </location>
</feature>
<keyword evidence="2 9" id="KW-0645">Protease</keyword>
<evidence type="ECO:0000256" key="7">
    <source>
        <dbReference type="ARBA" id="ARBA00023049"/>
    </source>
</evidence>
<name>A0A919NCR0_9ACTN</name>
<dbReference type="Pfam" id="PF01427">
    <property type="entry name" value="Peptidase_M15"/>
    <property type="match status" value="2"/>
</dbReference>
<keyword evidence="3 9" id="KW-0479">Metal-binding</keyword>
<feature type="binding site" evidence="9">
    <location>
        <position position="159"/>
    </location>
    <ligand>
        <name>Zn(2+)</name>
        <dbReference type="ChEBI" id="CHEBI:29105"/>
        <note>catalytic</note>
    </ligand>
</feature>
<evidence type="ECO:0000256" key="11">
    <source>
        <dbReference type="SAM" id="SignalP"/>
    </source>
</evidence>
<feature type="binding site" evidence="9">
    <location>
        <position position="152"/>
    </location>
    <ligand>
        <name>Zn(2+)</name>
        <dbReference type="ChEBI" id="CHEBI:29105"/>
        <note>catalytic</note>
    </ligand>
</feature>
<organism evidence="12 13">
    <name type="scientific">Actinoplanes siamensis</name>
    <dbReference type="NCBI Taxonomy" id="1223317"/>
    <lineage>
        <taxon>Bacteria</taxon>
        <taxon>Bacillati</taxon>
        <taxon>Actinomycetota</taxon>
        <taxon>Actinomycetes</taxon>
        <taxon>Micromonosporales</taxon>
        <taxon>Micromonosporaceae</taxon>
        <taxon>Actinoplanes</taxon>
    </lineage>
</organism>
<dbReference type="GO" id="GO:0008237">
    <property type="term" value="F:metallopeptidase activity"/>
    <property type="evidence" value="ECO:0007669"/>
    <property type="project" value="UniProtKB-KW"/>
</dbReference>
<evidence type="ECO:0000256" key="10">
    <source>
        <dbReference type="PIRNR" id="PIRNR026671"/>
    </source>
</evidence>
<sequence>MMMKRAVAVIACVTAMASALAAPAQAASHRSATDPVAASGFVAVSLTNPSILHDIRYATAHNFIGRPINGYAEPLCVLTKQAAAALNAAQAAALKRGYTLKVYDCYRPQRAVDHFIAWAEDLDDQSMKAEFYPTLDKSLLFEQGYIASRSGHSRGSTLDLTLVKLPPKPQPAYRPGQPLTACTAPAGRRFPDNSIDMGTGYDCFDTLANTLDPRITGARHANRLLLKTIMTNAGFTNFDLEWWHYTLNNEPYPDTYFDFPVALSSL</sequence>
<protein>
    <recommendedName>
        <fullName evidence="9 10">D-alanyl-D-alanine dipeptidase</fullName>
        <shortName evidence="9 10">D-Ala-D-Ala dipeptidase</shortName>
        <ecNumber evidence="9 10">3.4.13.22</ecNumber>
    </recommendedName>
</protein>
<keyword evidence="11" id="KW-0732">Signal</keyword>
<comment type="catalytic activity">
    <reaction evidence="1 9 10">
        <text>D-alanyl-D-alanine + H2O = 2 D-alanine</text>
        <dbReference type="Rhea" id="RHEA:20661"/>
        <dbReference type="ChEBI" id="CHEBI:15377"/>
        <dbReference type="ChEBI" id="CHEBI:57416"/>
        <dbReference type="ChEBI" id="CHEBI:57822"/>
        <dbReference type="EC" id="3.4.13.22"/>
    </reaction>
</comment>
<dbReference type="GO" id="GO:0071555">
    <property type="term" value="P:cell wall organization"/>
    <property type="evidence" value="ECO:0007669"/>
    <property type="project" value="UniProtKB-KW"/>
</dbReference>
<dbReference type="EMBL" id="BOMW01000060">
    <property type="protein sequence ID" value="GIF08250.1"/>
    <property type="molecule type" value="Genomic_DNA"/>
</dbReference>
<feature type="binding site" evidence="9">
    <location>
        <position position="244"/>
    </location>
    <ligand>
        <name>Zn(2+)</name>
        <dbReference type="ChEBI" id="CHEBI:29105"/>
        <note>catalytic</note>
    </ligand>
</feature>
<feature type="active site" description="Proton donor/acceptor" evidence="9">
    <location>
        <position position="241"/>
    </location>
</feature>
<keyword evidence="4 9" id="KW-0378">Hydrolase</keyword>
<reference evidence="12" key="1">
    <citation type="submission" date="2021-01" db="EMBL/GenBank/DDBJ databases">
        <title>Whole genome shotgun sequence of Actinoplanes siamensis NBRC 109076.</title>
        <authorList>
            <person name="Komaki H."/>
            <person name="Tamura T."/>
        </authorList>
    </citation>
    <scope>NUCLEOTIDE SEQUENCE</scope>
    <source>
        <strain evidence="12">NBRC 109076</strain>
    </source>
</reference>
<feature type="site" description="Transition state stabilizer" evidence="9">
    <location>
        <position position="107"/>
    </location>
</feature>
<evidence type="ECO:0000256" key="5">
    <source>
        <dbReference type="ARBA" id="ARBA00022833"/>
    </source>
</evidence>
<dbReference type="RefSeq" id="WP_239102997.1">
    <property type="nucleotide sequence ID" value="NZ_BOMW01000060.1"/>
</dbReference>
<dbReference type="InterPro" id="IPR009045">
    <property type="entry name" value="Zn_M74/Hedgehog-like"/>
</dbReference>
<feature type="signal peptide" evidence="11">
    <location>
        <begin position="1"/>
        <end position="26"/>
    </location>
</feature>
<keyword evidence="5 9" id="KW-0862">Zinc</keyword>
<evidence type="ECO:0000256" key="2">
    <source>
        <dbReference type="ARBA" id="ARBA00022670"/>
    </source>
</evidence>